<proteinExistence type="predicted"/>
<dbReference type="EMBL" id="OZ019893">
    <property type="protein sequence ID" value="CAK9190851.1"/>
    <property type="molecule type" value="Genomic_DNA"/>
</dbReference>
<accession>A0ABP0TDZ6</accession>
<evidence type="ECO:0000313" key="6">
    <source>
        <dbReference type="EMBL" id="CAK9190851.1"/>
    </source>
</evidence>
<evidence type="ECO:0000256" key="4">
    <source>
        <dbReference type="ARBA" id="ARBA00023274"/>
    </source>
</evidence>
<dbReference type="PANTHER" id="PTHR11581:SF0">
    <property type="entry name" value="SMALL RIBOSOMAL SUBUNIT PROTEIN ES4"/>
    <property type="match status" value="1"/>
</dbReference>
<dbReference type="Gene3D" id="3.10.290.10">
    <property type="entry name" value="RNA-binding S4 domain"/>
    <property type="match status" value="1"/>
</dbReference>
<feature type="domain" description="Small ribosomal subunit protein eS4 central region" evidence="5">
    <location>
        <begin position="61"/>
        <end position="105"/>
    </location>
</feature>
<reference evidence="6 7" key="1">
    <citation type="submission" date="2024-02" db="EMBL/GenBank/DDBJ databases">
        <authorList>
            <consortium name="ELIXIR-Norway"/>
            <consortium name="Elixir Norway"/>
        </authorList>
    </citation>
    <scope>NUCLEOTIDE SEQUENCE [LARGE SCALE GENOMIC DNA]</scope>
</reference>
<dbReference type="PANTHER" id="PTHR11581">
    <property type="entry name" value="30S/40S RIBOSOMAL PROTEIN S4"/>
    <property type="match status" value="1"/>
</dbReference>
<evidence type="ECO:0000256" key="3">
    <source>
        <dbReference type="ARBA" id="ARBA00022980"/>
    </source>
</evidence>
<dbReference type="InterPro" id="IPR038237">
    <property type="entry name" value="Ribosomal_eS4_central_sf"/>
</dbReference>
<keyword evidence="4" id="KW-0687">Ribonucleoprotein</keyword>
<evidence type="ECO:0000259" key="5">
    <source>
        <dbReference type="Pfam" id="PF00900"/>
    </source>
</evidence>
<evidence type="ECO:0000256" key="1">
    <source>
        <dbReference type="ARBA" id="ARBA00022730"/>
    </source>
</evidence>
<dbReference type="Pfam" id="PF00900">
    <property type="entry name" value="Ribosomal_S4e"/>
    <property type="match status" value="1"/>
</dbReference>
<keyword evidence="3" id="KW-0689">Ribosomal protein</keyword>
<evidence type="ECO:0000313" key="7">
    <source>
        <dbReference type="Proteomes" id="UP001497512"/>
    </source>
</evidence>
<sequence length="114" mass="13013">MEPSPGPHKERECLPLVVMLRNRLKYAFTYCKVVAIVMQRLIAIDGKLRTDKCYPAGFMGSKGRFTLHHINLEGAKYKLCKVRSAQFGEKGVPHIMTFDGRTIRGRIGVIQHRK</sequence>
<dbReference type="InterPro" id="IPR000876">
    <property type="entry name" value="Ribosomal_eS4"/>
</dbReference>
<evidence type="ECO:0000256" key="2">
    <source>
        <dbReference type="ARBA" id="ARBA00022884"/>
    </source>
</evidence>
<protein>
    <recommendedName>
        <fullName evidence="5">Small ribosomal subunit protein eS4 central region domain-containing protein</fullName>
    </recommendedName>
</protein>
<gene>
    <name evidence="6" type="ORF">CSSPTR1EN2_LOCUS1097</name>
</gene>
<keyword evidence="7" id="KW-1185">Reference proteome</keyword>
<keyword evidence="1" id="KW-0699">rRNA-binding</keyword>
<dbReference type="Proteomes" id="UP001497512">
    <property type="component" value="Chromosome 1"/>
</dbReference>
<name>A0ABP0TDZ6_9BRYO</name>
<dbReference type="InterPro" id="IPR013845">
    <property type="entry name" value="Ribosomal_eS4_central_region"/>
</dbReference>
<dbReference type="InterPro" id="IPR036986">
    <property type="entry name" value="S4_RNA-bd_sf"/>
</dbReference>
<organism evidence="6 7">
    <name type="scientific">Sphagnum troendelagicum</name>
    <dbReference type="NCBI Taxonomy" id="128251"/>
    <lineage>
        <taxon>Eukaryota</taxon>
        <taxon>Viridiplantae</taxon>
        <taxon>Streptophyta</taxon>
        <taxon>Embryophyta</taxon>
        <taxon>Bryophyta</taxon>
        <taxon>Sphagnophytina</taxon>
        <taxon>Sphagnopsida</taxon>
        <taxon>Sphagnales</taxon>
        <taxon>Sphagnaceae</taxon>
        <taxon>Sphagnum</taxon>
    </lineage>
</organism>
<keyword evidence="2" id="KW-0694">RNA-binding</keyword>
<dbReference type="Gene3D" id="2.40.50.740">
    <property type="match status" value="1"/>
</dbReference>